<evidence type="ECO:0000313" key="6">
    <source>
        <dbReference type="EMBL" id="XBO44566.1"/>
    </source>
</evidence>
<accession>A0AAU7JVX3</accession>
<evidence type="ECO:0000256" key="4">
    <source>
        <dbReference type="SAM" id="MobiDB-lite"/>
    </source>
</evidence>
<dbReference type="RefSeq" id="WP_406832051.1">
    <property type="nucleotide sequence ID" value="NZ_CP157483.1"/>
</dbReference>
<dbReference type="PANTHER" id="PTHR43736">
    <property type="entry name" value="ADP-RIBOSE PYROPHOSPHATASE"/>
    <property type="match status" value="1"/>
</dbReference>
<feature type="region of interest" description="Disordered" evidence="4">
    <location>
        <begin position="64"/>
        <end position="85"/>
    </location>
</feature>
<dbReference type="InterPro" id="IPR020476">
    <property type="entry name" value="Nudix_hydrolase"/>
</dbReference>
<dbReference type="PROSITE" id="PS00893">
    <property type="entry name" value="NUDIX_BOX"/>
    <property type="match status" value="1"/>
</dbReference>
<dbReference type="InterPro" id="IPR020084">
    <property type="entry name" value="NUDIX_hydrolase_CS"/>
</dbReference>
<name>A0AAU7JVX3_9MICO</name>
<dbReference type="SUPFAM" id="SSF55811">
    <property type="entry name" value="Nudix"/>
    <property type="match status" value="1"/>
</dbReference>
<dbReference type="InterPro" id="IPR015797">
    <property type="entry name" value="NUDIX_hydrolase-like_dom_sf"/>
</dbReference>
<keyword evidence="2 3" id="KW-0378">Hydrolase</keyword>
<reference evidence="6" key="1">
    <citation type="submission" date="2024-05" db="EMBL/GenBank/DDBJ databases">
        <authorList>
            <person name="Kim S."/>
            <person name="Heo J."/>
            <person name="Choi H."/>
            <person name="Choi Y."/>
            <person name="Kwon S.-W."/>
            <person name="Kim Y."/>
        </authorList>
    </citation>
    <scope>NUCLEOTIDE SEQUENCE</scope>
    <source>
        <strain evidence="6">KACC 23699</strain>
    </source>
</reference>
<evidence type="ECO:0000259" key="5">
    <source>
        <dbReference type="PROSITE" id="PS51462"/>
    </source>
</evidence>
<protein>
    <submittedName>
        <fullName evidence="6">NUDIX domain-containing protein</fullName>
    </submittedName>
</protein>
<gene>
    <name evidence="6" type="ORF">ABEG17_04275</name>
</gene>
<sequence length="268" mass="28598">MSTPVRVHGRAPDGRAVSFVLEHGADPVRELVRRGWTVDGLVDAHRDTDGSLALRYAVDSAPVVGPPSAPGPAPVPAEPVPMEPVPTAPVPTAPVPTAPVPMEPGPADPVPTDPGLVVEPGEAAQAYQRTAAYGVVTSERGVLLTELSALTSSPGRWTLPGGGLDPGEEPVAALHREVWEESGQRVEGVRLLEAHTSHWIGRAPSRRLEDFHAIRIVYAAWCPSPTDPVVHDVGGSTESVRWVRVEDLGHYHLGRSFAPHMKRWLGRA</sequence>
<dbReference type="InterPro" id="IPR000086">
    <property type="entry name" value="NUDIX_hydrolase_dom"/>
</dbReference>
<dbReference type="CDD" id="cd02883">
    <property type="entry name" value="NUDIX_Hydrolase"/>
    <property type="match status" value="1"/>
</dbReference>
<dbReference type="EMBL" id="CP157483">
    <property type="protein sequence ID" value="XBO44566.1"/>
    <property type="molecule type" value="Genomic_DNA"/>
</dbReference>
<evidence type="ECO:0000256" key="3">
    <source>
        <dbReference type="RuleBase" id="RU003476"/>
    </source>
</evidence>
<proteinExistence type="inferred from homology"/>
<comment type="similarity">
    <text evidence="1 3">Belongs to the Nudix hydrolase family.</text>
</comment>
<organism evidence="6">
    <name type="scientific">Pedococcus sp. KACC 23699</name>
    <dbReference type="NCBI Taxonomy" id="3149228"/>
    <lineage>
        <taxon>Bacteria</taxon>
        <taxon>Bacillati</taxon>
        <taxon>Actinomycetota</taxon>
        <taxon>Actinomycetes</taxon>
        <taxon>Micrococcales</taxon>
        <taxon>Intrasporangiaceae</taxon>
        <taxon>Pedococcus</taxon>
    </lineage>
</organism>
<dbReference type="PANTHER" id="PTHR43736:SF1">
    <property type="entry name" value="DIHYDRONEOPTERIN TRIPHOSPHATE DIPHOSPHATASE"/>
    <property type="match status" value="1"/>
</dbReference>
<dbReference type="PRINTS" id="PR00502">
    <property type="entry name" value="NUDIXFAMILY"/>
</dbReference>
<dbReference type="Gene3D" id="3.90.79.10">
    <property type="entry name" value="Nucleoside Triphosphate Pyrophosphohydrolase"/>
    <property type="match status" value="1"/>
</dbReference>
<dbReference type="AlphaFoldDB" id="A0AAU7JVX3"/>
<dbReference type="Pfam" id="PF00293">
    <property type="entry name" value="NUDIX"/>
    <property type="match status" value="1"/>
</dbReference>
<dbReference type="PROSITE" id="PS51462">
    <property type="entry name" value="NUDIX"/>
    <property type="match status" value="1"/>
</dbReference>
<evidence type="ECO:0000256" key="1">
    <source>
        <dbReference type="ARBA" id="ARBA00005582"/>
    </source>
</evidence>
<evidence type="ECO:0000256" key="2">
    <source>
        <dbReference type="ARBA" id="ARBA00022801"/>
    </source>
</evidence>
<feature type="domain" description="Nudix hydrolase" evidence="5">
    <location>
        <begin position="126"/>
        <end position="267"/>
    </location>
</feature>
<dbReference type="GO" id="GO:0016787">
    <property type="term" value="F:hydrolase activity"/>
    <property type="evidence" value="ECO:0007669"/>
    <property type="project" value="UniProtKB-KW"/>
</dbReference>